<evidence type="ECO:0000313" key="2">
    <source>
        <dbReference type="EMBL" id="KZT59325.1"/>
    </source>
</evidence>
<name>A0A165HI00_9BASI</name>
<evidence type="ECO:0000313" key="3">
    <source>
        <dbReference type="Proteomes" id="UP000076842"/>
    </source>
</evidence>
<dbReference type="AlphaFoldDB" id="A0A165HI00"/>
<organism evidence="2 3">
    <name type="scientific">Calocera cornea HHB12733</name>
    <dbReference type="NCBI Taxonomy" id="1353952"/>
    <lineage>
        <taxon>Eukaryota</taxon>
        <taxon>Fungi</taxon>
        <taxon>Dikarya</taxon>
        <taxon>Basidiomycota</taxon>
        <taxon>Agaricomycotina</taxon>
        <taxon>Dacrymycetes</taxon>
        <taxon>Dacrymycetales</taxon>
        <taxon>Dacrymycetaceae</taxon>
        <taxon>Calocera</taxon>
    </lineage>
</organism>
<dbReference type="EMBL" id="KV423941">
    <property type="protein sequence ID" value="KZT59325.1"/>
    <property type="molecule type" value="Genomic_DNA"/>
</dbReference>
<keyword evidence="3" id="KW-1185">Reference proteome</keyword>
<feature type="region of interest" description="Disordered" evidence="1">
    <location>
        <begin position="41"/>
        <end position="62"/>
    </location>
</feature>
<dbReference type="OrthoDB" id="10651768at2759"/>
<accession>A0A165HI00</accession>
<reference evidence="2 3" key="1">
    <citation type="journal article" date="2016" name="Mol. Biol. Evol.">
        <title>Comparative Genomics of Early-Diverging Mushroom-Forming Fungi Provides Insights into the Origins of Lignocellulose Decay Capabilities.</title>
        <authorList>
            <person name="Nagy L.G."/>
            <person name="Riley R."/>
            <person name="Tritt A."/>
            <person name="Adam C."/>
            <person name="Daum C."/>
            <person name="Floudas D."/>
            <person name="Sun H."/>
            <person name="Yadav J.S."/>
            <person name="Pangilinan J."/>
            <person name="Larsson K.H."/>
            <person name="Matsuura K."/>
            <person name="Barry K."/>
            <person name="Labutti K."/>
            <person name="Kuo R."/>
            <person name="Ohm R.A."/>
            <person name="Bhattacharya S.S."/>
            <person name="Shirouzu T."/>
            <person name="Yoshinaga Y."/>
            <person name="Martin F.M."/>
            <person name="Grigoriev I.V."/>
            <person name="Hibbett D.S."/>
        </authorList>
    </citation>
    <scope>NUCLEOTIDE SEQUENCE [LARGE SCALE GENOMIC DNA]</scope>
    <source>
        <strain evidence="2 3">HHB12733</strain>
    </source>
</reference>
<dbReference type="Proteomes" id="UP000076842">
    <property type="component" value="Unassembled WGS sequence"/>
</dbReference>
<gene>
    <name evidence="2" type="ORF">CALCODRAFT_507543</name>
</gene>
<feature type="region of interest" description="Disordered" evidence="1">
    <location>
        <begin position="573"/>
        <end position="595"/>
    </location>
</feature>
<dbReference type="InParanoid" id="A0A165HI00"/>
<sequence length="638" mass="70646">MSSTILSRTSTGYGSYPAHELYTTYTLPLKVATVQRFASSDNTLDGPCNKRKRSPSPDGDNPSNIWNISVIRKIPYSLPQGIASISTYGNWVLMSGDGGLSAICHTETGSPSTYTWPGDDSPLRTIDGIQWHTKALNTSLGVLEVIASFSAGEQVVGSDDSPGTGDSVHIAFQPQPRVLAVIRGSSQPIGFDGIWSAFAEKDGVKDAHLYHVPDKVTSSLGLPHQDLDLGVVFAPITSTATCFSIESELFLIYNTPRLDVHIGYIPCQLKAYVDPSAGSIFVMRRDNFLGLFTNILTAEDTQHWQIPKPWSQIAIPPTYYLGDFALVGEGRYVITILHDRRGTEPTVLQLTSLPPLPSRLGGDDKDVSRPRTMTLLKSEPEEKNILLHANCIVTIPDPSWPGIKLLVGQRHSSLWIQLSIVLPAGDISDMKPMTVTSALIDTLAVTEEDMPNRLVVLEDRLKKSISLPYRFASEETLDTTEWEEWDEDDWVVGDSLLGLNRELERWPNGILAGLRVCYAFSEVINIVAYCSKGSQAEIVFHTGIGFSKRFFAFEVDYDTRSPANHRYRLRQSNSSAAQAHQLLSEPTDPKRDRSPHPDLLDQLYAVYRDIQTLKANVSFLHRPEYKAVMQRLSGILAS</sequence>
<protein>
    <submittedName>
        <fullName evidence="2">Uncharacterized protein</fullName>
    </submittedName>
</protein>
<proteinExistence type="predicted"/>
<evidence type="ECO:0000256" key="1">
    <source>
        <dbReference type="SAM" id="MobiDB-lite"/>
    </source>
</evidence>